<feature type="transmembrane region" description="Helical" evidence="1">
    <location>
        <begin position="257"/>
        <end position="276"/>
    </location>
</feature>
<feature type="transmembrane region" description="Helical" evidence="1">
    <location>
        <begin position="39"/>
        <end position="57"/>
    </location>
</feature>
<keyword evidence="1" id="KW-1133">Transmembrane helix</keyword>
<accession>A0A1M7UKG8</accession>
<proteinExistence type="predicted"/>
<dbReference type="Proteomes" id="UP000184010">
    <property type="component" value="Unassembled WGS sequence"/>
</dbReference>
<name>A0A1M7UKG8_9FIRM</name>
<keyword evidence="1" id="KW-0472">Membrane</keyword>
<evidence type="ECO:0000313" key="3">
    <source>
        <dbReference type="Proteomes" id="UP000184010"/>
    </source>
</evidence>
<keyword evidence="1" id="KW-0812">Transmembrane</keyword>
<feature type="transmembrane region" description="Helical" evidence="1">
    <location>
        <begin position="221"/>
        <end position="245"/>
    </location>
</feature>
<feature type="transmembrane region" description="Helical" evidence="1">
    <location>
        <begin position="160"/>
        <end position="181"/>
    </location>
</feature>
<dbReference type="RefSeq" id="WP_072774264.1">
    <property type="nucleotide sequence ID" value="NZ_FRDN01000013.1"/>
</dbReference>
<organism evidence="2 3">
    <name type="scientific">Desulfitobacterium chlororespirans DSM 11544</name>
    <dbReference type="NCBI Taxonomy" id="1121395"/>
    <lineage>
        <taxon>Bacteria</taxon>
        <taxon>Bacillati</taxon>
        <taxon>Bacillota</taxon>
        <taxon>Clostridia</taxon>
        <taxon>Eubacteriales</taxon>
        <taxon>Desulfitobacteriaceae</taxon>
        <taxon>Desulfitobacterium</taxon>
    </lineage>
</organism>
<dbReference type="AlphaFoldDB" id="A0A1M7UKG8"/>
<evidence type="ECO:0000256" key="1">
    <source>
        <dbReference type="SAM" id="Phobius"/>
    </source>
</evidence>
<feature type="transmembrane region" description="Helical" evidence="1">
    <location>
        <begin position="69"/>
        <end position="90"/>
    </location>
</feature>
<keyword evidence="3" id="KW-1185">Reference proteome</keyword>
<dbReference type="EMBL" id="FRDN01000013">
    <property type="protein sequence ID" value="SHN83531.1"/>
    <property type="molecule type" value="Genomic_DNA"/>
</dbReference>
<sequence>MSSEFVSWFEKISLISKKCSLRDIIYYHKGNVIQAPLEALLTFYLAEMIMFVSDLFVREPLSNEQMLQVIIVPLIFSALVCIVYSIAAILKISSRLFECIKEIDTSERIGNKKIYDQVDNRFKDLFFKIHRWGAICYFLVSVTVACYCVYGIGINLKVPSIVFIIAVTIFGSIFGLCWNYAGFNGDRRVDWSLIILSFNRINIRQRSAIIRRKYKHFERQVTTHIIMIIFILGITAYILFFLNGYFEKENEIKFEMYYLFASLYVMTMYLYIRFVFKHFYGRRENGSKIYINIEDLKDYNPRLIYKIKKRKVSIRD</sequence>
<protein>
    <submittedName>
        <fullName evidence="2">Uncharacterized protein</fullName>
    </submittedName>
</protein>
<gene>
    <name evidence="2" type="ORF">SAMN02745215_04057</name>
</gene>
<feature type="transmembrane region" description="Helical" evidence="1">
    <location>
        <begin position="132"/>
        <end position="154"/>
    </location>
</feature>
<reference evidence="3" key="1">
    <citation type="submission" date="2016-12" db="EMBL/GenBank/DDBJ databases">
        <authorList>
            <person name="Varghese N."/>
            <person name="Submissions S."/>
        </authorList>
    </citation>
    <scope>NUCLEOTIDE SEQUENCE [LARGE SCALE GENOMIC DNA]</scope>
    <source>
        <strain evidence="3">DSM 11544</strain>
    </source>
</reference>
<evidence type="ECO:0000313" key="2">
    <source>
        <dbReference type="EMBL" id="SHN83531.1"/>
    </source>
</evidence>